<dbReference type="Gene3D" id="2.30.30.30">
    <property type="match status" value="1"/>
</dbReference>
<protein>
    <recommendedName>
        <fullName evidence="9">Transcription termination/antitermination protein NusG</fullName>
    </recommendedName>
</protein>
<dbReference type="InterPro" id="IPR001062">
    <property type="entry name" value="Transcrpt_antiterm_NusG"/>
</dbReference>
<evidence type="ECO:0008006" key="9">
    <source>
        <dbReference type="Google" id="ProtNLM"/>
    </source>
</evidence>
<feature type="compositionally biased region" description="Basic and acidic residues" evidence="4">
    <location>
        <begin position="63"/>
        <end position="76"/>
    </location>
</feature>
<feature type="domain" description="KOW" evidence="6">
    <location>
        <begin position="235"/>
        <end position="262"/>
    </location>
</feature>
<dbReference type="SMART" id="SM00738">
    <property type="entry name" value="NGN"/>
    <property type="match status" value="1"/>
</dbReference>
<keyword evidence="3" id="KW-0804">Transcription</keyword>
<keyword evidence="2" id="KW-0805">Transcription regulation</keyword>
<organism evidence="7 8">
    <name type="scientific">Cymbomonas tetramitiformis</name>
    <dbReference type="NCBI Taxonomy" id="36881"/>
    <lineage>
        <taxon>Eukaryota</taxon>
        <taxon>Viridiplantae</taxon>
        <taxon>Chlorophyta</taxon>
        <taxon>Pyramimonadophyceae</taxon>
        <taxon>Pyramimonadales</taxon>
        <taxon>Pyramimonadaceae</taxon>
        <taxon>Cymbomonas</taxon>
    </lineage>
</organism>
<sequence>MTVSTSSVLPDDAAPDTDKVPTDKTAQDSVAEQLETRRRRARAAEREARQGTGKVWGASTRRGPVDKRTGIKEKPKPLDANFKLDFGGNGEGEERWYCVAVTPGREKTAQDFLQLLDGWIGETGTRFKLETWVPEKMEEGVNPRTQRRTMLKVKVLPAYVLVKCKLDNELHALISSRSHVKGFLGAIDRFGPRVDNIVHLPLPMGEEEIANILAETEDAPTDAVQQQRKELADFKVQQGQVIQVTAGPFKGFSGQVVQVDPKHNKVKAMLVIFGRDTPTELDASQVTNGLGN</sequence>
<reference evidence="7 8" key="1">
    <citation type="journal article" date="2015" name="Genome Biol. Evol.">
        <title>Comparative Genomics of a Bacterivorous Green Alga Reveals Evolutionary Causalities and Consequences of Phago-Mixotrophic Mode of Nutrition.</title>
        <authorList>
            <person name="Burns J.A."/>
            <person name="Paasch A."/>
            <person name="Narechania A."/>
            <person name="Kim E."/>
        </authorList>
    </citation>
    <scope>NUCLEOTIDE SEQUENCE [LARGE SCALE GENOMIC DNA]</scope>
    <source>
        <strain evidence="7 8">PLY_AMNH</strain>
    </source>
</reference>
<dbReference type="InterPro" id="IPR008991">
    <property type="entry name" value="Translation_prot_SH3-like_sf"/>
</dbReference>
<dbReference type="GO" id="GO:0032784">
    <property type="term" value="P:regulation of DNA-templated transcription elongation"/>
    <property type="evidence" value="ECO:0007669"/>
    <property type="project" value="InterPro"/>
</dbReference>
<comment type="caution">
    <text evidence="7">The sequence shown here is derived from an EMBL/GenBank/DDBJ whole genome shotgun (WGS) entry which is preliminary data.</text>
</comment>
<evidence type="ECO:0000256" key="4">
    <source>
        <dbReference type="SAM" id="MobiDB-lite"/>
    </source>
</evidence>
<dbReference type="PRINTS" id="PR00338">
    <property type="entry name" value="NUSGTNSCPFCT"/>
</dbReference>
<feature type="compositionally biased region" description="Basic and acidic residues" evidence="4">
    <location>
        <begin position="16"/>
        <end position="26"/>
    </location>
</feature>
<dbReference type="PANTHER" id="PTHR30265">
    <property type="entry name" value="RHO-INTERACTING TRANSCRIPTION TERMINATION FACTOR NUSG"/>
    <property type="match status" value="1"/>
</dbReference>
<feature type="domain" description="NusG-like N-terminal" evidence="5">
    <location>
        <begin position="93"/>
        <end position="216"/>
    </location>
</feature>
<dbReference type="InterPro" id="IPR043425">
    <property type="entry name" value="NusG-like"/>
</dbReference>
<dbReference type="SMART" id="SM00739">
    <property type="entry name" value="KOW"/>
    <property type="match status" value="1"/>
</dbReference>
<dbReference type="Gene3D" id="3.30.70.940">
    <property type="entry name" value="NusG, N-terminal domain"/>
    <property type="match status" value="1"/>
</dbReference>
<dbReference type="Pfam" id="PF00467">
    <property type="entry name" value="KOW"/>
    <property type="match status" value="1"/>
</dbReference>
<dbReference type="Proteomes" id="UP001190700">
    <property type="component" value="Unassembled WGS sequence"/>
</dbReference>
<evidence type="ECO:0000256" key="3">
    <source>
        <dbReference type="ARBA" id="ARBA00023163"/>
    </source>
</evidence>
<proteinExistence type="predicted"/>
<dbReference type="SUPFAM" id="SSF50104">
    <property type="entry name" value="Translation proteins SH3-like domain"/>
    <property type="match status" value="1"/>
</dbReference>
<accession>A0AAE0G8S7</accession>
<dbReference type="GO" id="GO:0006354">
    <property type="term" value="P:DNA-templated transcription elongation"/>
    <property type="evidence" value="ECO:0007669"/>
    <property type="project" value="InterPro"/>
</dbReference>
<evidence type="ECO:0000256" key="2">
    <source>
        <dbReference type="ARBA" id="ARBA00023015"/>
    </source>
</evidence>
<dbReference type="AlphaFoldDB" id="A0AAE0G8S7"/>
<keyword evidence="8" id="KW-1185">Reference proteome</keyword>
<evidence type="ECO:0000259" key="5">
    <source>
        <dbReference type="SMART" id="SM00738"/>
    </source>
</evidence>
<dbReference type="PANTHER" id="PTHR30265:SF4">
    <property type="entry name" value="KOW MOTIF FAMILY PROTEIN, EXPRESSED"/>
    <property type="match status" value="1"/>
</dbReference>
<keyword evidence="1" id="KW-0889">Transcription antitermination</keyword>
<dbReference type="EMBL" id="LGRX02008680">
    <property type="protein sequence ID" value="KAK3273006.1"/>
    <property type="molecule type" value="Genomic_DNA"/>
</dbReference>
<dbReference type="InterPro" id="IPR036735">
    <property type="entry name" value="NGN_dom_sf"/>
</dbReference>
<evidence type="ECO:0000313" key="7">
    <source>
        <dbReference type="EMBL" id="KAK3273006.1"/>
    </source>
</evidence>
<dbReference type="SUPFAM" id="SSF82679">
    <property type="entry name" value="N-utilization substance G protein NusG, N-terminal domain"/>
    <property type="match status" value="1"/>
</dbReference>
<dbReference type="InterPro" id="IPR006645">
    <property type="entry name" value="NGN-like_dom"/>
</dbReference>
<dbReference type="InterPro" id="IPR005824">
    <property type="entry name" value="KOW"/>
</dbReference>
<dbReference type="GO" id="GO:0031564">
    <property type="term" value="P:transcription antitermination"/>
    <property type="evidence" value="ECO:0007669"/>
    <property type="project" value="UniProtKB-KW"/>
</dbReference>
<name>A0AAE0G8S7_9CHLO</name>
<gene>
    <name evidence="7" type="ORF">CYMTET_18734</name>
</gene>
<dbReference type="Pfam" id="PF02357">
    <property type="entry name" value="NusG"/>
    <property type="match status" value="1"/>
</dbReference>
<dbReference type="CDD" id="cd06091">
    <property type="entry name" value="KOW_NusG"/>
    <property type="match status" value="1"/>
</dbReference>
<feature type="region of interest" description="Disordered" evidence="4">
    <location>
        <begin position="1"/>
        <end position="76"/>
    </location>
</feature>
<evidence type="ECO:0000256" key="1">
    <source>
        <dbReference type="ARBA" id="ARBA00022814"/>
    </source>
</evidence>
<evidence type="ECO:0000259" key="6">
    <source>
        <dbReference type="SMART" id="SM00739"/>
    </source>
</evidence>
<evidence type="ECO:0000313" key="8">
    <source>
        <dbReference type="Proteomes" id="UP001190700"/>
    </source>
</evidence>
<dbReference type="InterPro" id="IPR014722">
    <property type="entry name" value="Rib_uL2_dom2"/>
</dbReference>